<dbReference type="HOGENOM" id="CLU_1833761_0_0_11"/>
<evidence type="ECO:0000256" key="3">
    <source>
        <dbReference type="SAM" id="SignalP"/>
    </source>
</evidence>
<dbReference type="RefSeq" id="WP_009152129.1">
    <property type="nucleotide sequence ID" value="NZ_CM001439.1"/>
</dbReference>
<evidence type="ECO:0000256" key="1">
    <source>
        <dbReference type="SAM" id="MobiDB-lite"/>
    </source>
</evidence>
<gene>
    <name evidence="5" type="ORF">SacmaDRAFT_0435</name>
</gene>
<protein>
    <submittedName>
        <fullName evidence="5">Putative calcium-binding protein</fullName>
    </submittedName>
</protein>
<dbReference type="OrthoDB" id="5681216at2"/>
<dbReference type="InterPro" id="IPR008613">
    <property type="entry name" value="Excalibur_Ca-bd_domain"/>
</dbReference>
<dbReference type="EMBL" id="CM001439">
    <property type="protein sequence ID" value="EHR48738.1"/>
    <property type="molecule type" value="Genomic_DNA"/>
</dbReference>
<reference evidence="5 6" key="1">
    <citation type="journal article" date="2012" name="Stand. Genomic Sci.">
        <title>Genome sequence of the ocean sediment bacterium Saccharomonospora marina type strain (XMU15(T)).</title>
        <authorList>
            <person name="Klenk H.P."/>
            <person name="Lu M."/>
            <person name="Lucas S."/>
            <person name="Lapidus A."/>
            <person name="Copeland A."/>
            <person name="Pitluck S."/>
            <person name="Goodwin L.A."/>
            <person name="Han C."/>
            <person name="Tapia R."/>
            <person name="Brambilla E.M."/>
            <person name="Potter G."/>
            <person name="Land M."/>
            <person name="Ivanova N."/>
            <person name="Rohde M."/>
            <person name="Goker M."/>
            <person name="Detter J.C."/>
            <person name="Li W.J."/>
            <person name="Kyrpides N.C."/>
            <person name="Woyke T."/>
        </authorList>
    </citation>
    <scope>NUCLEOTIDE SEQUENCE [LARGE SCALE GENOMIC DNA]</scope>
    <source>
        <strain evidence="5 6">XMU15</strain>
    </source>
</reference>
<proteinExistence type="predicted"/>
<dbReference type="AlphaFoldDB" id="H5X369"/>
<keyword evidence="2" id="KW-1133">Transmembrane helix</keyword>
<evidence type="ECO:0000313" key="6">
    <source>
        <dbReference type="Proteomes" id="UP000004926"/>
    </source>
</evidence>
<organism evidence="5 6">
    <name type="scientific">Saccharomonospora marina XMU15</name>
    <dbReference type="NCBI Taxonomy" id="882083"/>
    <lineage>
        <taxon>Bacteria</taxon>
        <taxon>Bacillati</taxon>
        <taxon>Actinomycetota</taxon>
        <taxon>Actinomycetes</taxon>
        <taxon>Pseudonocardiales</taxon>
        <taxon>Pseudonocardiaceae</taxon>
        <taxon>Saccharomonospora</taxon>
    </lineage>
</organism>
<feature type="compositionally biased region" description="Low complexity" evidence="1">
    <location>
        <begin position="70"/>
        <end position="85"/>
    </location>
</feature>
<feature type="transmembrane region" description="Helical" evidence="2">
    <location>
        <begin position="137"/>
        <end position="155"/>
    </location>
</feature>
<name>H5X369_9PSEU</name>
<evidence type="ECO:0000259" key="4">
    <source>
        <dbReference type="SMART" id="SM00894"/>
    </source>
</evidence>
<keyword evidence="2" id="KW-0472">Membrane</keyword>
<keyword evidence="6" id="KW-1185">Reference proteome</keyword>
<dbReference type="SMART" id="SM00894">
    <property type="entry name" value="Excalibur"/>
    <property type="match status" value="1"/>
</dbReference>
<feature type="domain" description="Excalibur calcium-binding" evidence="4">
    <location>
        <begin position="29"/>
        <end position="66"/>
    </location>
</feature>
<feature type="region of interest" description="Disordered" evidence="1">
    <location>
        <begin position="46"/>
        <end position="131"/>
    </location>
</feature>
<sequence>MRLRQAAAVLVLAAGASLTLAGTATAQEDRYNCDNFPNQAEAQKVYNQDTSDPHRLDADNDGIACEDNGPPSLTSVATPTTTMPTTSPPTSRPTETHSATSTQFTSTVAGDQVQKMPSGPVAAGDGSSGGGPGAAPVLFSLAGLGVIATTTAVAVRRGRKTS</sequence>
<evidence type="ECO:0000256" key="2">
    <source>
        <dbReference type="SAM" id="Phobius"/>
    </source>
</evidence>
<dbReference type="Pfam" id="PF05901">
    <property type="entry name" value="Excalibur"/>
    <property type="match status" value="1"/>
</dbReference>
<feature type="chain" id="PRO_5003600018" evidence="3">
    <location>
        <begin position="27"/>
        <end position="162"/>
    </location>
</feature>
<feature type="signal peptide" evidence="3">
    <location>
        <begin position="1"/>
        <end position="26"/>
    </location>
</feature>
<keyword evidence="3" id="KW-0732">Signal</keyword>
<feature type="compositionally biased region" description="Polar residues" evidence="1">
    <location>
        <begin position="99"/>
        <end position="109"/>
    </location>
</feature>
<dbReference type="Proteomes" id="UP000004926">
    <property type="component" value="Chromosome"/>
</dbReference>
<keyword evidence="2" id="KW-0812">Transmembrane</keyword>
<evidence type="ECO:0000313" key="5">
    <source>
        <dbReference type="EMBL" id="EHR48738.1"/>
    </source>
</evidence>
<accession>H5X369</accession>
<dbReference type="STRING" id="882083.SacmaDRAFT_0435"/>
<dbReference type="eggNOG" id="COG1525">
    <property type="taxonomic scope" value="Bacteria"/>
</dbReference>